<dbReference type="OrthoDB" id="115386at2157"/>
<name>A0A2Z2I0J0_9EURY</name>
<dbReference type="KEGG" id="naj:B1756_15875"/>
<proteinExistence type="predicted"/>
<dbReference type="GO" id="GO:0016491">
    <property type="term" value="F:oxidoreductase activity"/>
    <property type="evidence" value="ECO:0007669"/>
    <property type="project" value="InterPro"/>
</dbReference>
<dbReference type="EMBL" id="CP019893">
    <property type="protein sequence ID" value="ARS91064.1"/>
    <property type="molecule type" value="Genomic_DNA"/>
</dbReference>
<keyword evidence="3" id="KW-1185">Reference proteome</keyword>
<dbReference type="AlphaFoldDB" id="A0A2Z2I0J0"/>
<gene>
    <name evidence="2" type="ORF">B1756_15875</name>
</gene>
<feature type="domain" description="Thioredoxin" evidence="1">
    <location>
        <begin position="15"/>
        <end position="180"/>
    </location>
</feature>
<dbReference type="PANTHER" id="PTHR42852:SF17">
    <property type="entry name" value="THIOREDOXIN-LIKE PROTEIN HI_1115"/>
    <property type="match status" value="1"/>
</dbReference>
<organism evidence="2 3">
    <name type="scientific">Natrarchaeobaculum aegyptiacum</name>
    <dbReference type="NCBI Taxonomy" id="745377"/>
    <lineage>
        <taxon>Archaea</taxon>
        <taxon>Methanobacteriati</taxon>
        <taxon>Methanobacteriota</taxon>
        <taxon>Stenosarchaea group</taxon>
        <taxon>Halobacteria</taxon>
        <taxon>Halobacteriales</taxon>
        <taxon>Natrialbaceae</taxon>
        <taxon>Natrarchaeobaculum</taxon>
    </lineage>
</organism>
<dbReference type="InterPro" id="IPR013766">
    <property type="entry name" value="Thioredoxin_domain"/>
</dbReference>
<dbReference type="Gene3D" id="3.40.30.10">
    <property type="entry name" value="Glutaredoxin"/>
    <property type="match status" value="1"/>
</dbReference>
<evidence type="ECO:0000313" key="3">
    <source>
        <dbReference type="Proteomes" id="UP000250088"/>
    </source>
</evidence>
<sequence length="184" mass="19219">MRRRELIAGAVGGGLLLGGGAVALGGLPSVGDDESSEPTEPIEVRTLEARGSEAGTMTVPDDDRLTAVTFFATTCSSCAEKMPHLAEAAAGLEGEPIQFVSVTTEPVGNTVPESEVVEWFESHDGDWLLAHDDGSRLTVAYDGVPYPKTAVVDTDGTTLWEHVGTASTEELLEGFESALADADL</sequence>
<dbReference type="PROSITE" id="PS51352">
    <property type="entry name" value="THIOREDOXIN_2"/>
    <property type="match status" value="1"/>
</dbReference>
<dbReference type="InterPro" id="IPR050553">
    <property type="entry name" value="Thioredoxin_ResA/DsbE_sf"/>
</dbReference>
<dbReference type="RefSeq" id="WP_086889430.1">
    <property type="nucleotide sequence ID" value="NZ_CP019893.1"/>
</dbReference>
<dbReference type="InterPro" id="IPR013740">
    <property type="entry name" value="Redoxin"/>
</dbReference>
<dbReference type="Proteomes" id="UP000250088">
    <property type="component" value="Chromosome"/>
</dbReference>
<dbReference type="InterPro" id="IPR036249">
    <property type="entry name" value="Thioredoxin-like_sf"/>
</dbReference>
<protein>
    <recommendedName>
        <fullName evidence="1">Thioredoxin domain-containing protein</fullName>
    </recommendedName>
</protein>
<dbReference type="CDD" id="cd02966">
    <property type="entry name" value="TlpA_like_family"/>
    <property type="match status" value="1"/>
</dbReference>
<dbReference type="GeneID" id="32895582"/>
<dbReference type="Pfam" id="PF08534">
    <property type="entry name" value="Redoxin"/>
    <property type="match status" value="1"/>
</dbReference>
<reference evidence="3" key="1">
    <citation type="submission" date="2017-02" db="EMBL/GenBank/DDBJ databases">
        <title>Natronthermophilus aegyptiacus gen. nov.,sp. nov., an aerobic, extremely halophilic alkalithermophilic archaeon isolated from the athalassohaline Wadi An Natrun, Egypt.</title>
        <authorList>
            <person name="Zhao B."/>
        </authorList>
    </citation>
    <scope>NUCLEOTIDE SEQUENCE [LARGE SCALE GENOMIC DNA]</scope>
    <source>
        <strain evidence="3">JW/NM-HA 15</strain>
    </source>
</reference>
<evidence type="ECO:0000259" key="1">
    <source>
        <dbReference type="PROSITE" id="PS51352"/>
    </source>
</evidence>
<evidence type="ECO:0000313" key="2">
    <source>
        <dbReference type="EMBL" id="ARS91064.1"/>
    </source>
</evidence>
<accession>A0A2Z2I0J0</accession>
<dbReference type="PANTHER" id="PTHR42852">
    <property type="entry name" value="THIOL:DISULFIDE INTERCHANGE PROTEIN DSBE"/>
    <property type="match status" value="1"/>
</dbReference>
<dbReference type="SUPFAM" id="SSF52833">
    <property type="entry name" value="Thioredoxin-like"/>
    <property type="match status" value="1"/>
</dbReference>